<evidence type="ECO:0000313" key="2">
    <source>
        <dbReference type="Proteomes" id="UP001157502"/>
    </source>
</evidence>
<dbReference type="Proteomes" id="UP001157502">
    <property type="component" value="Chromosome 9"/>
</dbReference>
<reference evidence="1" key="1">
    <citation type="submission" date="2021-05" db="EMBL/GenBank/DDBJ databases">
        <authorList>
            <person name="Pan Q."/>
            <person name="Jouanno E."/>
            <person name="Zahm M."/>
            <person name="Klopp C."/>
            <person name="Cabau C."/>
            <person name="Louis A."/>
            <person name="Berthelot C."/>
            <person name="Parey E."/>
            <person name="Roest Crollius H."/>
            <person name="Montfort J."/>
            <person name="Robinson-Rechavi M."/>
            <person name="Bouchez O."/>
            <person name="Lampietro C."/>
            <person name="Lopez Roques C."/>
            <person name="Donnadieu C."/>
            <person name="Postlethwait J."/>
            <person name="Bobe J."/>
            <person name="Dillon D."/>
            <person name="Chandos A."/>
            <person name="von Hippel F."/>
            <person name="Guiguen Y."/>
        </authorList>
    </citation>
    <scope>NUCLEOTIDE SEQUENCE</scope>
    <source>
        <strain evidence="1">YG-Jan2019</strain>
    </source>
</reference>
<name>A0ACC2GTV0_DALPE</name>
<gene>
    <name evidence="1" type="ORF">DPEC_G00113870</name>
</gene>
<accession>A0ACC2GTV0</accession>
<keyword evidence="2" id="KW-1185">Reference proteome</keyword>
<comment type="caution">
    <text evidence="1">The sequence shown here is derived from an EMBL/GenBank/DDBJ whole genome shotgun (WGS) entry which is preliminary data.</text>
</comment>
<proteinExistence type="predicted"/>
<sequence>MLEFRYNATPWKGVAYNSERGPFGIADCSAFDRMCSLWNLGQITFPTRPGTDWLLATRCPLCPGTMYIQSVPDPRQLRTLLQFHRKSGHLDSIGETVGDCILSSLHLFPRACVVNATQVHFFLRKNLWTPKRALCVRDKKRRGQWSGTDMDKDLLPSTGHDCLPAECSTKVS</sequence>
<organism evidence="1 2">
    <name type="scientific">Dallia pectoralis</name>
    <name type="common">Alaska blackfish</name>
    <dbReference type="NCBI Taxonomy" id="75939"/>
    <lineage>
        <taxon>Eukaryota</taxon>
        <taxon>Metazoa</taxon>
        <taxon>Chordata</taxon>
        <taxon>Craniata</taxon>
        <taxon>Vertebrata</taxon>
        <taxon>Euteleostomi</taxon>
        <taxon>Actinopterygii</taxon>
        <taxon>Neopterygii</taxon>
        <taxon>Teleostei</taxon>
        <taxon>Protacanthopterygii</taxon>
        <taxon>Esociformes</taxon>
        <taxon>Umbridae</taxon>
        <taxon>Dallia</taxon>
    </lineage>
</organism>
<dbReference type="EMBL" id="CM055736">
    <property type="protein sequence ID" value="KAJ8007081.1"/>
    <property type="molecule type" value="Genomic_DNA"/>
</dbReference>
<evidence type="ECO:0000313" key="1">
    <source>
        <dbReference type="EMBL" id="KAJ8007081.1"/>
    </source>
</evidence>
<protein>
    <submittedName>
        <fullName evidence="1">Uncharacterized protein</fullName>
    </submittedName>
</protein>